<gene>
    <name evidence="8" type="ORF">JMJ35_003750</name>
</gene>
<dbReference type="GO" id="GO:0005667">
    <property type="term" value="C:transcription regulator complex"/>
    <property type="evidence" value="ECO:0007669"/>
    <property type="project" value="TreeGrafter"/>
</dbReference>
<organism evidence="8 9">
    <name type="scientific">Cladonia borealis</name>
    <dbReference type="NCBI Taxonomy" id="184061"/>
    <lineage>
        <taxon>Eukaryota</taxon>
        <taxon>Fungi</taxon>
        <taxon>Dikarya</taxon>
        <taxon>Ascomycota</taxon>
        <taxon>Pezizomycotina</taxon>
        <taxon>Lecanoromycetes</taxon>
        <taxon>OSLEUM clade</taxon>
        <taxon>Lecanoromycetidae</taxon>
        <taxon>Lecanorales</taxon>
        <taxon>Lecanorineae</taxon>
        <taxon>Cladoniaceae</taxon>
        <taxon>Cladonia</taxon>
    </lineage>
</organism>
<evidence type="ECO:0000256" key="5">
    <source>
        <dbReference type="PROSITE-ProRule" id="PRU00042"/>
    </source>
</evidence>
<proteinExistence type="predicted"/>
<dbReference type="FunFam" id="3.30.160.60:FF:001818">
    <property type="entry name" value="GDNF-inducible zinc finger protein 1 isoform X1"/>
    <property type="match status" value="1"/>
</dbReference>
<feature type="domain" description="C2H2-type" evidence="7">
    <location>
        <begin position="81"/>
        <end position="108"/>
    </location>
</feature>
<dbReference type="GO" id="GO:0000981">
    <property type="term" value="F:DNA-binding transcription factor activity, RNA polymerase II-specific"/>
    <property type="evidence" value="ECO:0007669"/>
    <property type="project" value="UniProtKB-ARBA"/>
</dbReference>
<sequence>MDITNMLNNKVTSAQYQQHMAQASYPSPSQLQDPLSMLGTNYSDRPFESMYLPQHQNEHHMSSHDDNDSQRHSSNGAIKAFACTNCGKGFARRSDLARHERIHTGDRPHVCPEKGCGKQFIQRSALTVHMRVHSGEKPHMCERCGKPFSDSSSLARHRRIHSGKRPYKCPFADCQKTFTRRTTLTRHQNHHTGTVEEAAVATAAALASRTPGIHPRCGSDGGNFSDTASMSSAMTRTPSPPERQLSMSPNDDVPHMPHLNRRTSGVSYSSTDSCPLPAHFRPGLQQPSPRSSPSVSSPTLSAFGGNNSYNRPSLTSHPTLPVLEPPTYHDLRQPSSGSGSPHFGSTGWQSPVAAGLPSPGHNDGGFWNPDPQYGPNQHLYYPSSNMRRPQSTEPDHYELKPRLPSTGVWAGSMG</sequence>
<feature type="domain" description="C2H2-type" evidence="7">
    <location>
        <begin position="109"/>
        <end position="138"/>
    </location>
</feature>
<dbReference type="PANTHER" id="PTHR14003:SF20">
    <property type="entry name" value="FINGER DOMAIN PROTEIN, PUTATIVE (AFU_ORTHOLOGUE AFUA_4G10380)-RELATED"/>
    <property type="match status" value="1"/>
</dbReference>
<dbReference type="SUPFAM" id="SSF57667">
    <property type="entry name" value="beta-beta-alpha zinc fingers"/>
    <property type="match status" value="2"/>
</dbReference>
<dbReference type="AlphaFoldDB" id="A0AA39R651"/>
<protein>
    <recommendedName>
        <fullName evidence="7">C2H2-type domain-containing protein</fullName>
    </recommendedName>
</protein>
<dbReference type="Pfam" id="PF00096">
    <property type="entry name" value="zf-C2H2"/>
    <property type="match status" value="4"/>
</dbReference>
<evidence type="ECO:0000256" key="3">
    <source>
        <dbReference type="ARBA" id="ARBA00022771"/>
    </source>
</evidence>
<dbReference type="GO" id="GO:0008270">
    <property type="term" value="F:zinc ion binding"/>
    <property type="evidence" value="ECO:0007669"/>
    <property type="project" value="UniProtKB-KW"/>
</dbReference>
<feature type="region of interest" description="Disordered" evidence="6">
    <location>
        <begin position="18"/>
        <end position="39"/>
    </location>
</feature>
<dbReference type="GO" id="GO:0000978">
    <property type="term" value="F:RNA polymerase II cis-regulatory region sequence-specific DNA binding"/>
    <property type="evidence" value="ECO:0007669"/>
    <property type="project" value="TreeGrafter"/>
</dbReference>
<keyword evidence="9" id="KW-1185">Reference proteome</keyword>
<reference evidence="8" key="1">
    <citation type="submission" date="2023-03" db="EMBL/GenBank/DDBJ databases">
        <title>Complete genome of Cladonia borealis.</title>
        <authorList>
            <person name="Park H."/>
        </authorList>
    </citation>
    <scope>NUCLEOTIDE SEQUENCE</scope>
    <source>
        <strain evidence="8">ANT050790</strain>
    </source>
</reference>
<accession>A0AA39R651</accession>
<feature type="compositionally biased region" description="Polar residues" evidence="6">
    <location>
        <begin position="382"/>
        <end position="392"/>
    </location>
</feature>
<name>A0AA39R651_9LECA</name>
<evidence type="ECO:0000313" key="8">
    <source>
        <dbReference type="EMBL" id="KAK0514028.1"/>
    </source>
</evidence>
<dbReference type="EMBL" id="JAFEKC020000006">
    <property type="protein sequence ID" value="KAK0514028.1"/>
    <property type="molecule type" value="Genomic_DNA"/>
</dbReference>
<feature type="compositionally biased region" description="Polar residues" evidence="6">
    <location>
        <begin position="222"/>
        <end position="237"/>
    </location>
</feature>
<feature type="compositionally biased region" description="Polar residues" evidence="6">
    <location>
        <begin position="304"/>
        <end position="318"/>
    </location>
</feature>
<keyword evidence="3 5" id="KW-0863">Zinc-finger</keyword>
<dbReference type="FunFam" id="3.30.160.60:FF:000125">
    <property type="entry name" value="Putative zinc finger protein 143"/>
    <property type="match status" value="1"/>
</dbReference>
<evidence type="ECO:0000259" key="7">
    <source>
        <dbReference type="PROSITE" id="PS50157"/>
    </source>
</evidence>
<feature type="domain" description="C2H2-type" evidence="7">
    <location>
        <begin position="139"/>
        <end position="166"/>
    </location>
</feature>
<dbReference type="InterPro" id="IPR013087">
    <property type="entry name" value="Znf_C2H2_type"/>
</dbReference>
<evidence type="ECO:0000256" key="6">
    <source>
        <dbReference type="SAM" id="MobiDB-lite"/>
    </source>
</evidence>
<comment type="caution">
    <text evidence="8">The sequence shown here is derived from an EMBL/GenBank/DDBJ whole genome shotgun (WGS) entry which is preliminary data.</text>
</comment>
<dbReference type="Gene3D" id="3.30.160.60">
    <property type="entry name" value="Classic Zinc Finger"/>
    <property type="match status" value="4"/>
</dbReference>
<feature type="compositionally biased region" description="Low complexity" evidence="6">
    <location>
        <begin position="335"/>
        <end position="347"/>
    </location>
</feature>
<feature type="region of interest" description="Disordered" evidence="6">
    <location>
        <begin position="206"/>
        <end position="414"/>
    </location>
</feature>
<dbReference type="PROSITE" id="PS00028">
    <property type="entry name" value="ZINC_FINGER_C2H2_1"/>
    <property type="match status" value="4"/>
</dbReference>
<dbReference type="GO" id="GO:0000785">
    <property type="term" value="C:chromatin"/>
    <property type="evidence" value="ECO:0007669"/>
    <property type="project" value="TreeGrafter"/>
</dbReference>
<dbReference type="SMART" id="SM00355">
    <property type="entry name" value="ZnF_C2H2"/>
    <property type="match status" value="4"/>
</dbReference>
<keyword evidence="1" id="KW-0479">Metal-binding</keyword>
<dbReference type="FunFam" id="3.30.160.60:FF:000690">
    <property type="entry name" value="Zinc finger protein 354C"/>
    <property type="match status" value="1"/>
</dbReference>
<evidence type="ECO:0000256" key="2">
    <source>
        <dbReference type="ARBA" id="ARBA00022737"/>
    </source>
</evidence>
<evidence type="ECO:0000313" key="9">
    <source>
        <dbReference type="Proteomes" id="UP001166286"/>
    </source>
</evidence>
<evidence type="ECO:0000256" key="1">
    <source>
        <dbReference type="ARBA" id="ARBA00022723"/>
    </source>
</evidence>
<dbReference type="PANTHER" id="PTHR14003">
    <property type="entry name" value="TRANSCRIPTIONAL REPRESSOR PROTEIN YY"/>
    <property type="match status" value="1"/>
</dbReference>
<evidence type="ECO:0000256" key="4">
    <source>
        <dbReference type="ARBA" id="ARBA00022833"/>
    </source>
</evidence>
<dbReference type="PROSITE" id="PS50157">
    <property type="entry name" value="ZINC_FINGER_C2H2_2"/>
    <property type="match status" value="4"/>
</dbReference>
<feature type="domain" description="C2H2-type" evidence="7">
    <location>
        <begin position="167"/>
        <end position="196"/>
    </location>
</feature>
<keyword evidence="2" id="KW-0677">Repeat</keyword>
<dbReference type="Proteomes" id="UP001166286">
    <property type="component" value="Unassembled WGS sequence"/>
</dbReference>
<feature type="compositionally biased region" description="Low complexity" evidence="6">
    <location>
        <begin position="287"/>
        <end position="301"/>
    </location>
</feature>
<feature type="compositionally biased region" description="Polar residues" evidence="6">
    <location>
        <begin position="262"/>
        <end position="273"/>
    </location>
</feature>
<dbReference type="InterPro" id="IPR036236">
    <property type="entry name" value="Znf_C2H2_sf"/>
</dbReference>
<keyword evidence="4" id="KW-0862">Zinc</keyword>